<name>A0AB73T6R6_9FIRM</name>
<keyword evidence="2 6" id="KW-0479">Metal-binding</keyword>
<dbReference type="NCBIfam" id="TIGR00181">
    <property type="entry name" value="pepF"/>
    <property type="match status" value="1"/>
</dbReference>
<reference evidence="9 10" key="1">
    <citation type="submission" date="2018-05" db="EMBL/GenBank/DDBJ databases">
        <authorList>
            <person name="Goeker M."/>
            <person name="Huntemann M."/>
            <person name="Clum A."/>
            <person name="Pillay M."/>
            <person name="Palaniappan K."/>
            <person name="Varghese N."/>
            <person name="Mikhailova N."/>
            <person name="Stamatis D."/>
            <person name="Reddy T."/>
            <person name="Daum C."/>
            <person name="Shapiro N."/>
            <person name="Ivanova N."/>
            <person name="Kyrpides N."/>
            <person name="Woyke T."/>
        </authorList>
    </citation>
    <scope>NUCLEOTIDE SEQUENCE [LARGE SCALE GENOMIC DNA]</scope>
    <source>
        <strain evidence="9 10">DSM 26524</strain>
    </source>
</reference>
<dbReference type="EC" id="3.4.24.-" evidence="6"/>
<evidence type="ECO:0000259" key="8">
    <source>
        <dbReference type="Pfam" id="PF08439"/>
    </source>
</evidence>
<dbReference type="PANTHER" id="PTHR11804:SF84">
    <property type="entry name" value="SACCHAROLYSIN"/>
    <property type="match status" value="1"/>
</dbReference>
<gene>
    <name evidence="9" type="ORF">C7383_103138</name>
</gene>
<keyword evidence="3 6" id="KW-0378">Hydrolase</keyword>
<evidence type="ECO:0000256" key="2">
    <source>
        <dbReference type="ARBA" id="ARBA00022723"/>
    </source>
</evidence>
<evidence type="ECO:0000256" key="3">
    <source>
        <dbReference type="ARBA" id="ARBA00022801"/>
    </source>
</evidence>
<comment type="cofactor">
    <cofactor evidence="6">
        <name>Zn(2+)</name>
        <dbReference type="ChEBI" id="CHEBI:29105"/>
    </cofactor>
    <text evidence="6">Binds 1 zinc ion.</text>
</comment>
<dbReference type="GO" id="GO:0006518">
    <property type="term" value="P:peptide metabolic process"/>
    <property type="evidence" value="ECO:0007669"/>
    <property type="project" value="TreeGrafter"/>
</dbReference>
<keyword evidence="4 6" id="KW-0862">Zinc</keyword>
<dbReference type="InterPro" id="IPR013647">
    <property type="entry name" value="OligopepF_N_dom"/>
</dbReference>
<dbReference type="InterPro" id="IPR004438">
    <property type="entry name" value="Peptidase_M3B"/>
</dbReference>
<evidence type="ECO:0000256" key="1">
    <source>
        <dbReference type="ARBA" id="ARBA00022670"/>
    </source>
</evidence>
<dbReference type="Pfam" id="PF08439">
    <property type="entry name" value="Peptidase_M3_N"/>
    <property type="match status" value="1"/>
</dbReference>
<dbReference type="Pfam" id="PF01432">
    <property type="entry name" value="Peptidase_M3"/>
    <property type="match status" value="1"/>
</dbReference>
<dbReference type="PANTHER" id="PTHR11804">
    <property type="entry name" value="PROTEASE M3 THIMET OLIGOPEPTIDASE-RELATED"/>
    <property type="match status" value="1"/>
</dbReference>
<evidence type="ECO:0000259" key="7">
    <source>
        <dbReference type="Pfam" id="PF01432"/>
    </source>
</evidence>
<dbReference type="Proteomes" id="UP000245412">
    <property type="component" value="Unassembled WGS sequence"/>
</dbReference>
<protein>
    <recommendedName>
        <fullName evidence="6">Oligopeptidase F</fullName>
        <ecNumber evidence="6">3.4.24.-</ecNumber>
    </recommendedName>
</protein>
<dbReference type="Gene3D" id="1.10.287.830">
    <property type="entry name" value="putative peptidase helix hairpin domain like"/>
    <property type="match status" value="1"/>
</dbReference>
<dbReference type="EMBL" id="QGGY01000003">
    <property type="protein sequence ID" value="PWJ77297.1"/>
    <property type="molecule type" value="Genomic_DNA"/>
</dbReference>
<proteinExistence type="inferred from homology"/>
<comment type="caution">
    <text evidence="9">The sequence shown here is derived from an EMBL/GenBank/DDBJ whole genome shotgun (WGS) entry which is preliminary data.</text>
</comment>
<dbReference type="SUPFAM" id="SSF55486">
    <property type="entry name" value="Metalloproteases ('zincins'), catalytic domain"/>
    <property type="match status" value="1"/>
</dbReference>
<comment type="similarity">
    <text evidence="6">Belongs to the peptidase M3B family.</text>
</comment>
<dbReference type="GO" id="GO:0004222">
    <property type="term" value="F:metalloendopeptidase activity"/>
    <property type="evidence" value="ECO:0007669"/>
    <property type="project" value="UniProtKB-UniRule"/>
</dbReference>
<accession>A0AB73T6R6</accession>
<comment type="function">
    <text evidence="6">Has oligopeptidase activity and degrades a variety of small bioactive peptides.</text>
</comment>
<dbReference type="InterPro" id="IPR045090">
    <property type="entry name" value="Pept_M3A_M3B"/>
</dbReference>
<dbReference type="InterPro" id="IPR042088">
    <property type="entry name" value="OligoPept_F_C"/>
</dbReference>
<feature type="domain" description="Oligopeptidase F N-terminal" evidence="8">
    <location>
        <begin position="56"/>
        <end position="125"/>
    </location>
</feature>
<evidence type="ECO:0000256" key="4">
    <source>
        <dbReference type="ARBA" id="ARBA00022833"/>
    </source>
</evidence>
<keyword evidence="1 6" id="KW-0645">Protease</keyword>
<keyword evidence="5 6" id="KW-0482">Metalloprotease</keyword>
<dbReference type="GO" id="GO:0046872">
    <property type="term" value="F:metal ion binding"/>
    <property type="evidence" value="ECO:0007669"/>
    <property type="project" value="UniProtKB-UniRule"/>
</dbReference>
<sequence length="539" mass="62122">MLDDYCEMNQLFERLYVYANQKLHEDLGNSESQQLAGETQVMMNILNGASAFMVPEILSLPAEKLEEYFQEEAGLSKYRCFLDDIMRQKAHTLPLAMEELLARADELGQGPSNIYSMFNNADIRFEDVRNDKGEVMPLTQGRYIMYLESADRELRKQAFQNLYKSYSGFQNTMGALFDANARQADFFAKEKKYANALEAALDASNVPLSVYEKLIESVHRHQPVLHRYMRLRKRVLGVEELHMYDMYVPIARQADKKFTFGEAKDMVLKALEPLGSDYGDRLREGFEGRWIDVYENQGKRTGAYSWGAYGVHPYVLLNYQGNLNNVFTLAHEMGHALHSYYSDEAQPYIYAGYKIFVAEVASTCNEALMIDYCIKNAESMEEKAYFINYFLEQVRTTLFRQTMFAEFEKAAHSVVEKGGTLNAQVLCDTYYNMNKNYFGEDVVCDDEIRYEWERIPHFYTPFYVYQYATGFSAAVAISRKILAHEPGIVEKYKEFLSGGSSRDPIELLKICGVDMTSPQPVDDALRMFGDYLGELERLV</sequence>
<evidence type="ECO:0000313" key="9">
    <source>
        <dbReference type="EMBL" id="PWJ77297.1"/>
    </source>
</evidence>
<dbReference type="GO" id="GO:0006508">
    <property type="term" value="P:proteolysis"/>
    <property type="evidence" value="ECO:0007669"/>
    <property type="project" value="UniProtKB-KW"/>
</dbReference>
<evidence type="ECO:0000256" key="5">
    <source>
        <dbReference type="ARBA" id="ARBA00023049"/>
    </source>
</evidence>
<dbReference type="InterPro" id="IPR001567">
    <property type="entry name" value="Pept_M3A_M3B_dom"/>
</dbReference>
<dbReference type="Gene3D" id="1.20.140.70">
    <property type="entry name" value="Oligopeptidase f, N-terminal domain"/>
    <property type="match status" value="1"/>
</dbReference>
<dbReference type="CDD" id="cd09608">
    <property type="entry name" value="M3B_PepF"/>
    <property type="match status" value="1"/>
</dbReference>
<feature type="domain" description="Peptidase M3A/M3B catalytic" evidence="7">
    <location>
        <begin position="146"/>
        <end position="526"/>
    </location>
</feature>
<dbReference type="Gene3D" id="1.10.1370.20">
    <property type="entry name" value="Oligoendopeptidase f, C-terminal domain"/>
    <property type="match status" value="1"/>
</dbReference>
<dbReference type="AlphaFoldDB" id="A0AB73T6R6"/>
<evidence type="ECO:0000256" key="6">
    <source>
        <dbReference type="RuleBase" id="RU368091"/>
    </source>
</evidence>
<keyword evidence="10" id="KW-1185">Reference proteome</keyword>
<organism evidence="9 10">
    <name type="scientific">Murimonas intestini</name>
    <dbReference type="NCBI Taxonomy" id="1337051"/>
    <lineage>
        <taxon>Bacteria</taxon>
        <taxon>Bacillati</taxon>
        <taxon>Bacillota</taxon>
        <taxon>Clostridia</taxon>
        <taxon>Lachnospirales</taxon>
        <taxon>Lachnospiraceae</taxon>
        <taxon>Murimonas</taxon>
    </lineage>
</organism>
<evidence type="ECO:0000313" key="10">
    <source>
        <dbReference type="Proteomes" id="UP000245412"/>
    </source>
</evidence>